<sequence length="495" mass="56949">MERGEGRGGFGGGSTGVRSNIRGPGTTGVEECRKDLEGAKEERERKIEGKALHPHRENMLDSFKKNLIFFALVTASLVASYFVWLRSGYSLTDNFTGFYSFKENVVEHQDIPWRTKGITPPTLNPTSQTQEKFTVESPPSSGKLEIERQSRNQVDEAFEKVQENSHLWFEEATSQNDRIKTLGTLHNSSSPLVKYAVFSTTTSNREALGFAFYLPLTVIAWQRVGFRSIVLITGTINQWYADEVLHQILESVLELRAFVIFLEPRDERSVMISQVSRLFVANILHTLHPDLPEYYLITSDTDLWPIARELYDPPLNQSIISLNSECCGEFTHHNDKYKMLPIAHIGMNASTWRVITTRFSFSPSTVEEIITFLLREFGSVANQQVVKGENLGWYLDQRSISVLIGEWVKLHAGEVRYVRRNIGEDRIDRSNWNPRSLEGTIDAHLLDEAYVPGNWVRIRDLLLLMYGEYSEQLKWCDDYYEKFTEVFLDQFHKPR</sequence>
<dbReference type="Proteomes" id="UP000014760">
    <property type="component" value="Unassembled WGS sequence"/>
</dbReference>
<keyword evidence="2" id="KW-0812">Transmembrane</keyword>
<feature type="region of interest" description="Disordered" evidence="1">
    <location>
        <begin position="1"/>
        <end position="32"/>
    </location>
</feature>
<evidence type="ECO:0000256" key="2">
    <source>
        <dbReference type="SAM" id="Phobius"/>
    </source>
</evidence>
<keyword evidence="2" id="KW-0472">Membrane</keyword>
<organism evidence="3">
    <name type="scientific">Capitella teleta</name>
    <name type="common">Polychaete worm</name>
    <dbReference type="NCBI Taxonomy" id="283909"/>
    <lineage>
        <taxon>Eukaryota</taxon>
        <taxon>Metazoa</taxon>
        <taxon>Spiralia</taxon>
        <taxon>Lophotrochozoa</taxon>
        <taxon>Annelida</taxon>
        <taxon>Polychaeta</taxon>
        <taxon>Sedentaria</taxon>
        <taxon>Scolecida</taxon>
        <taxon>Capitellidae</taxon>
        <taxon>Capitella</taxon>
    </lineage>
</organism>
<keyword evidence="2" id="KW-1133">Transmembrane helix</keyword>
<evidence type="ECO:0000256" key="1">
    <source>
        <dbReference type="SAM" id="MobiDB-lite"/>
    </source>
</evidence>
<dbReference type="OrthoDB" id="6285987at2759"/>
<feature type="compositionally biased region" description="Polar residues" evidence="1">
    <location>
        <begin position="124"/>
        <end position="140"/>
    </location>
</feature>
<protein>
    <submittedName>
        <fullName evidence="3 4">Uncharacterized protein</fullName>
    </submittedName>
</protein>
<name>R7VJ29_CAPTE</name>
<reference evidence="4" key="3">
    <citation type="submission" date="2015-06" db="UniProtKB">
        <authorList>
            <consortium name="EnsemblMetazoa"/>
        </authorList>
    </citation>
    <scope>IDENTIFICATION</scope>
</reference>
<gene>
    <name evidence="3" type="ORF">CAPTEDRAFT_201133</name>
</gene>
<evidence type="ECO:0000313" key="4">
    <source>
        <dbReference type="EnsemblMetazoa" id="CapteP201133"/>
    </source>
</evidence>
<dbReference type="HOGENOM" id="CLU_551235_0_0_1"/>
<dbReference type="EMBL" id="KB293638">
    <property type="protein sequence ID" value="ELU15715.1"/>
    <property type="molecule type" value="Genomic_DNA"/>
</dbReference>
<reference evidence="3 5" key="2">
    <citation type="journal article" date="2013" name="Nature">
        <title>Insights into bilaterian evolution from three spiralian genomes.</title>
        <authorList>
            <person name="Simakov O."/>
            <person name="Marletaz F."/>
            <person name="Cho S.J."/>
            <person name="Edsinger-Gonzales E."/>
            <person name="Havlak P."/>
            <person name="Hellsten U."/>
            <person name="Kuo D.H."/>
            <person name="Larsson T."/>
            <person name="Lv J."/>
            <person name="Arendt D."/>
            <person name="Savage R."/>
            <person name="Osoegawa K."/>
            <person name="de Jong P."/>
            <person name="Grimwood J."/>
            <person name="Chapman J.A."/>
            <person name="Shapiro H."/>
            <person name="Aerts A."/>
            <person name="Otillar R.P."/>
            <person name="Terry A.Y."/>
            <person name="Boore J.L."/>
            <person name="Grigoriev I.V."/>
            <person name="Lindberg D.R."/>
            <person name="Seaver E.C."/>
            <person name="Weisblat D.A."/>
            <person name="Putnam N.H."/>
            <person name="Rokhsar D.S."/>
        </authorList>
    </citation>
    <scope>NUCLEOTIDE SEQUENCE</scope>
    <source>
        <strain evidence="3 5">I ESC-2004</strain>
    </source>
</reference>
<accession>R7VJ29</accession>
<dbReference type="AlphaFoldDB" id="R7VJ29"/>
<evidence type="ECO:0000313" key="3">
    <source>
        <dbReference type="EMBL" id="ELU15715.1"/>
    </source>
</evidence>
<keyword evidence="5" id="KW-1185">Reference proteome</keyword>
<proteinExistence type="predicted"/>
<dbReference type="EMBL" id="AMQN01004482">
    <property type="status" value="NOT_ANNOTATED_CDS"/>
    <property type="molecule type" value="Genomic_DNA"/>
</dbReference>
<feature type="region of interest" description="Disordered" evidence="1">
    <location>
        <begin position="116"/>
        <end position="148"/>
    </location>
</feature>
<dbReference type="EnsemblMetazoa" id="CapteT201133">
    <property type="protein sequence ID" value="CapteP201133"/>
    <property type="gene ID" value="CapteG201133"/>
</dbReference>
<evidence type="ECO:0000313" key="5">
    <source>
        <dbReference type="Proteomes" id="UP000014760"/>
    </source>
</evidence>
<dbReference type="OMA" id="TPERDSH"/>
<reference evidence="5" key="1">
    <citation type="submission" date="2012-12" db="EMBL/GenBank/DDBJ databases">
        <authorList>
            <person name="Hellsten U."/>
            <person name="Grimwood J."/>
            <person name="Chapman J.A."/>
            <person name="Shapiro H."/>
            <person name="Aerts A."/>
            <person name="Otillar R.P."/>
            <person name="Terry A.Y."/>
            <person name="Boore J.L."/>
            <person name="Simakov O."/>
            <person name="Marletaz F."/>
            <person name="Cho S.-J."/>
            <person name="Edsinger-Gonzales E."/>
            <person name="Havlak P."/>
            <person name="Kuo D.-H."/>
            <person name="Larsson T."/>
            <person name="Lv J."/>
            <person name="Arendt D."/>
            <person name="Savage R."/>
            <person name="Osoegawa K."/>
            <person name="de Jong P."/>
            <person name="Lindberg D.R."/>
            <person name="Seaver E.C."/>
            <person name="Weisblat D.A."/>
            <person name="Putnam N.H."/>
            <person name="Grigoriev I.V."/>
            <person name="Rokhsar D.S."/>
        </authorList>
    </citation>
    <scope>NUCLEOTIDE SEQUENCE</scope>
    <source>
        <strain evidence="5">I ESC-2004</strain>
    </source>
</reference>
<feature type="transmembrane region" description="Helical" evidence="2">
    <location>
        <begin position="66"/>
        <end position="84"/>
    </location>
</feature>